<evidence type="ECO:0000259" key="7">
    <source>
        <dbReference type="PROSITE" id="PS51158"/>
    </source>
</evidence>
<dbReference type="Gene3D" id="3.20.200.10">
    <property type="entry name" value="MHCK/EF2 kinase"/>
    <property type="match status" value="1"/>
</dbReference>
<evidence type="ECO:0000256" key="6">
    <source>
        <dbReference type="SAM" id="MobiDB-lite"/>
    </source>
</evidence>
<dbReference type="InterPro" id="IPR004166">
    <property type="entry name" value="a-kinase_dom"/>
</dbReference>
<gene>
    <name evidence="8" type="ORF">PG997_006973</name>
</gene>
<evidence type="ECO:0000313" key="8">
    <source>
        <dbReference type="EMBL" id="KAK8085702.1"/>
    </source>
</evidence>
<dbReference type="PROSITE" id="PS51158">
    <property type="entry name" value="ALPHA_KINASE"/>
    <property type="match status" value="1"/>
</dbReference>
<dbReference type="PANTHER" id="PTHR45992:SF11">
    <property type="entry name" value="ALPHA-TYPE PROTEIN KINASE DOMAIN-CONTAINING PROTEIN"/>
    <property type="match status" value="1"/>
</dbReference>
<evidence type="ECO:0000313" key="9">
    <source>
        <dbReference type="Proteomes" id="UP001433268"/>
    </source>
</evidence>
<dbReference type="PANTHER" id="PTHR45992">
    <property type="entry name" value="EUKARYOTIC ELONGATION FACTOR 2 KINASE-RELATED"/>
    <property type="match status" value="1"/>
</dbReference>
<keyword evidence="5" id="KW-0067">ATP-binding</keyword>
<protein>
    <submittedName>
        <fullName evidence="8">Kinase-like domain-containing protein</fullName>
    </submittedName>
</protein>
<reference evidence="8 9" key="1">
    <citation type="submission" date="2023-01" db="EMBL/GenBank/DDBJ databases">
        <title>Analysis of 21 Apiospora genomes using comparative genomics revels a genus with tremendous synthesis potential of carbohydrate active enzymes and secondary metabolites.</title>
        <authorList>
            <person name="Sorensen T."/>
        </authorList>
    </citation>
    <scope>NUCLEOTIDE SEQUENCE [LARGE SCALE GENOMIC DNA]</scope>
    <source>
        <strain evidence="8 9">CBS 114990</strain>
    </source>
</reference>
<evidence type="ECO:0000256" key="1">
    <source>
        <dbReference type="ARBA" id="ARBA00022527"/>
    </source>
</evidence>
<feature type="domain" description="Alpha-type protein kinase" evidence="7">
    <location>
        <begin position="1"/>
        <end position="196"/>
    </location>
</feature>
<keyword evidence="2" id="KW-0808">Transferase</keyword>
<evidence type="ECO:0000256" key="3">
    <source>
        <dbReference type="ARBA" id="ARBA00022741"/>
    </source>
</evidence>
<dbReference type="Pfam" id="PF02816">
    <property type="entry name" value="Alpha_kinase"/>
    <property type="match status" value="1"/>
</dbReference>
<dbReference type="GeneID" id="92044348"/>
<keyword evidence="4" id="KW-0418">Kinase</keyword>
<evidence type="ECO:0000256" key="2">
    <source>
        <dbReference type="ARBA" id="ARBA00022679"/>
    </source>
</evidence>
<proteinExistence type="predicted"/>
<dbReference type="EMBL" id="JAQQWN010000005">
    <property type="protein sequence ID" value="KAK8085702.1"/>
    <property type="molecule type" value="Genomic_DNA"/>
</dbReference>
<dbReference type="InterPro" id="IPR011009">
    <property type="entry name" value="Kinase-like_dom_sf"/>
</dbReference>
<sequence>MSGGALVSLFGGLQIPPKEKPDKVSPPPPPEKPAYLAIHEALGRKTPHVLEPLLEQKGHQGPIHRRPRNGQACVAKMYLKPKYGSFNEQWAGELRAVRTAQRIVEAWNDAGIIKEQLCVLVPEIMTSSDGGAREQRMIEPLIRGYQKNNNNAGWVNPPPDPWNEVMQALSHFSYHATGGRRLLCDIQGGPVRGCMR</sequence>
<organism evidence="8 9">
    <name type="scientific">Apiospora hydei</name>
    <dbReference type="NCBI Taxonomy" id="1337664"/>
    <lineage>
        <taxon>Eukaryota</taxon>
        <taxon>Fungi</taxon>
        <taxon>Dikarya</taxon>
        <taxon>Ascomycota</taxon>
        <taxon>Pezizomycotina</taxon>
        <taxon>Sordariomycetes</taxon>
        <taxon>Xylariomycetidae</taxon>
        <taxon>Amphisphaeriales</taxon>
        <taxon>Apiosporaceae</taxon>
        <taxon>Apiospora</taxon>
    </lineage>
</organism>
<keyword evidence="3" id="KW-0547">Nucleotide-binding</keyword>
<evidence type="ECO:0000256" key="4">
    <source>
        <dbReference type="ARBA" id="ARBA00022777"/>
    </source>
</evidence>
<dbReference type="RefSeq" id="XP_066670211.1">
    <property type="nucleotide sequence ID" value="XM_066811288.1"/>
</dbReference>
<dbReference type="SUPFAM" id="SSF56112">
    <property type="entry name" value="Protein kinase-like (PK-like)"/>
    <property type="match status" value="1"/>
</dbReference>
<keyword evidence="1" id="KW-0723">Serine/threonine-protein kinase</keyword>
<dbReference type="SMART" id="SM00811">
    <property type="entry name" value="Alpha_kinase"/>
    <property type="match status" value="1"/>
</dbReference>
<feature type="region of interest" description="Disordered" evidence="6">
    <location>
        <begin position="1"/>
        <end position="32"/>
    </location>
</feature>
<dbReference type="Proteomes" id="UP001433268">
    <property type="component" value="Unassembled WGS sequence"/>
</dbReference>
<dbReference type="InterPro" id="IPR051852">
    <property type="entry name" value="Alpha-type_PK"/>
</dbReference>
<comment type="caution">
    <text evidence="8">The sequence shown here is derived from an EMBL/GenBank/DDBJ whole genome shotgun (WGS) entry which is preliminary data.</text>
</comment>
<accession>A0ABR1WRF8</accession>
<keyword evidence="9" id="KW-1185">Reference proteome</keyword>
<evidence type="ECO:0000256" key="5">
    <source>
        <dbReference type="ARBA" id="ARBA00022840"/>
    </source>
</evidence>
<name>A0ABR1WRF8_9PEZI</name>